<comment type="caution">
    <text evidence="3">The sequence shown here is derived from an EMBL/GenBank/DDBJ whole genome shotgun (WGS) entry which is preliminary data.</text>
</comment>
<proteinExistence type="predicted"/>
<dbReference type="Pfam" id="PF02272">
    <property type="entry name" value="DHHA1"/>
    <property type="match status" value="1"/>
</dbReference>
<evidence type="ECO:0000259" key="2">
    <source>
        <dbReference type="Pfam" id="PF02272"/>
    </source>
</evidence>
<dbReference type="RefSeq" id="WP_122903418.1">
    <property type="nucleotide sequence ID" value="NZ_CP154342.1"/>
</dbReference>
<dbReference type="PANTHER" id="PTHR47618">
    <property type="entry name" value="BIFUNCTIONAL OLIGORIBONUCLEASE AND PAP PHOSPHATASE NRNA"/>
    <property type="match status" value="1"/>
</dbReference>
<dbReference type="Gene3D" id="3.10.310.30">
    <property type="match status" value="1"/>
</dbReference>
<dbReference type="SUPFAM" id="SSF64182">
    <property type="entry name" value="DHH phosphoesterases"/>
    <property type="match status" value="1"/>
</dbReference>
<reference evidence="3 4" key="1">
    <citation type="submission" date="2018-10" db="EMBL/GenBank/DDBJ databases">
        <title>Phylogenomics of Brevibacillus.</title>
        <authorList>
            <person name="Dunlap C."/>
        </authorList>
    </citation>
    <scope>NUCLEOTIDE SEQUENCE [LARGE SCALE GENOMIC DNA]</scope>
    <source>
        <strain evidence="3 4">DSM 100115</strain>
    </source>
</reference>
<dbReference type="Gene3D" id="3.90.1640.10">
    <property type="entry name" value="inorganic pyrophosphatase (n-terminal core)"/>
    <property type="match status" value="1"/>
</dbReference>
<gene>
    <name evidence="3" type="ORF">EDM57_03670</name>
</gene>
<evidence type="ECO:0000313" key="3">
    <source>
        <dbReference type="EMBL" id="RNB59754.1"/>
    </source>
</evidence>
<dbReference type="InterPro" id="IPR038763">
    <property type="entry name" value="DHH_sf"/>
</dbReference>
<dbReference type="AlphaFoldDB" id="A0A3M8B8H8"/>
<organism evidence="3 4">
    <name type="scientific">Brevibacillus gelatini</name>
    <dbReference type="NCBI Taxonomy" id="1655277"/>
    <lineage>
        <taxon>Bacteria</taxon>
        <taxon>Bacillati</taxon>
        <taxon>Bacillota</taxon>
        <taxon>Bacilli</taxon>
        <taxon>Bacillales</taxon>
        <taxon>Paenibacillaceae</taxon>
        <taxon>Brevibacillus</taxon>
    </lineage>
</organism>
<dbReference type="EMBL" id="RHHS01000012">
    <property type="protein sequence ID" value="RNB59754.1"/>
    <property type="molecule type" value="Genomic_DNA"/>
</dbReference>
<keyword evidence="4" id="KW-1185">Reference proteome</keyword>
<dbReference type="InterPro" id="IPR051319">
    <property type="entry name" value="Oligoribo/pAp-PDE_c-di-AMP_PDE"/>
</dbReference>
<sequence>MNPNRAAVEEAARFFREHDRFLVLSHVNPDGDATGSALGVVLMLEQLGKEYVVVNEGETPLKFNFLPRFDRMRNLRKQPLAEKFKAVIAVDCADASRMGDVRPLFASDAAILNIDHHPTNDMFGTVNLVRPEAAATAEILFEVAEAAGIAFNEEIALCIYTGLLTDTGGFRYSNTTPRVMEIAARLLTYGVKPGEVAERCLEEITFAHVKVLRRALQTLQLSHQKLVASICVSVDDFAKAEAQREDAGGLVNYCRNIEGVEVGVSFVESEPGIVKVSLRARDRVDVSAVAKQLGGGGHAKASGCTIKGTIAEAKQKVWEALEPALGVKHDE</sequence>
<feature type="domain" description="DDH" evidence="1">
    <location>
        <begin position="21"/>
        <end position="162"/>
    </location>
</feature>
<dbReference type="InterPro" id="IPR001667">
    <property type="entry name" value="DDH_dom"/>
</dbReference>
<dbReference type="OrthoDB" id="9803668at2"/>
<dbReference type="Proteomes" id="UP000268829">
    <property type="component" value="Unassembled WGS sequence"/>
</dbReference>
<evidence type="ECO:0000313" key="4">
    <source>
        <dbReference type="Proteomes" id="UP000268829"/>
    </source>
</evidence>
<accession>A0A3M8B8H8</accession>
<feature type="domain" description="DHHA1" evidence="2">
    <location>
        <begin position="234"/>
        <end position="321"/>
    </location>
</feature>
<dbReference type="PANTHER" id="PTHR47618:SF1">
    <property type="entry name" value="BIFUNCTIONAL OLIGORIBONUCLEASE AND PAP PHOSPHATASE NRNA"/>
    <property type="match status" value="1"/>
</dbReference>
<dbReference type="GO" id="GO:0003676">
    <property type="term" value="F:nucleic acid binding"/>
    <property type="evidence" value="ECO:0007669"/>
    <property type="project" value="InterPro"/>
</dbReference>
<evidence type="ECO:0000259" key="1">
    <source>
        <dbReference type="Pfam" id="PF01368"/>
    </source>
</evidence>
<dbReference type="InterPro" id="IPR003156">
    <property type="entry name" value="DHHA1_dom"/>
</dbReference>
<dbReference type="Pfam" id="PF01368">
    <property type="entry name" value="DHH"/>
    <property type="match status" value="1"/>
</dbReference>
<protein>
    <submittedName>
        <fullName evidence="3">Bifunctional oligoribonuclease/PAP phosphatase NrnA</fullName>
    </submittedName>
</protein>
<name>A0A3M8B8H8_9BACL</name>